<feature type="domain" description="EamA" evidence="9">
    <location>
        <begin position="162"/>
        <end position="292"/>
    </location>
</feature>
<comment type="similarity">
    <text evidence="2">Belongs to the EamA transporter family.</text>
</comment>
<feature type="transmembrane region" description="Helical" evidence="8">
    <location>
        <begin position="48"/>
        <end position="69"/>
    </location>
</feature>
<evidence type="ECO:0000256" key="7">
    <source>
        <dbReference type="ARBA" id="ARBA00023136"/>
    </source>
</evidence>
<feature type="transmembrane region" description="Helical" evidence="8">
    <location>
        <begin position="81"/>
        <end position="101"/>
    </location>
</feature>
<dbReference type="InterPro" id="IPR004626">
    <property type="entry name" value="RarD"/>
</dbReference>
<evidence type="ECO:0000256" key="8">
    <source>
        <dbReference type="SAM" id="Phobius"/>
    </source>
</evidence>
<gene>
    <name evidence="10" type="primary">rarD</name>
    <name evidence="10" type="ORF">ABLG96_05910</name>
</gene>
<dbReference type="PANTHER" id="PTHR22911:SF137">
    <property type="entry name" value="SOLUTE CARRIER FAMILY 35 MEMBER G2-RELATED"/>
    <property type="match status" value="1"/>
</dbReference>
<comment type="subcellular location">
    <subcellularLocation>
        <location evidence="1">Cell membrane</location>
        <topology evidence="1">Multi-pass membrane protein</topology>
    </subcellularLocation>
</comment>
<keyword evidence="7 8" id="KW-0472">Membrane</keyword>
<keyword evidence="6 8" id="KW-1133">Transmembrane helix</keyword>
<dbReference type="NCBIfam" id="TIGR00688">
    <property type="entry name" value="rarD"/>
    <property type="match status" value="1"/>
</dbReference>
<keyword evidence="4" id="KW-1003">Cell membrane</keyword>
<feature type="transmembrane region" description="Helical" evidence="8">
    <location>
        <begin position="113"/>
        <end position="130"/>
    </location>
</feature>
<evidence type="ECO:0000313" key="10">
    <source>
        <dbReference type="EMBL" id="XCG64848.1"/>
    </source>
</evidence>
<accession>A0AAU8DRC0</accession>
<dbReference type="InterPro" id="IPR000620">
    <property type="entry name" value="EamA_dom"/>
</dbReference>
<evidence type="ECO:0000256" key="5">
    <source>
        <dbReference type="ARBA" id="ARBA00022692"/>
    </source>
</evidence>
<dbReference type="GO" id="GO:0005886">
    <property type="term" value="C:plasma membrane"/>
    <property type="evidence" value="ECO:0007669"/>
    <property type="project" value="UniProtKB-SubCell"/>
</dbReference>
<evidence type="ECO:0000256" key="1">
    <source>
        <dbReference type="ARBA" id="ARBA00004651"/>
    </source>
</evidence>
<organism evidence="10">
    <name type="scientific">Nakamurella sp. A5-74</name>
    <dbReference type="NCBI Taxonomy" id="3158264"/>
    <lineage>
        <taxon>Bacteria</taxon>
        <taxon>Bacillati</taxon>
        <taxon>Actinomycetota</taxon>
        <taxon>Actinomycetes</taxon>
        <taxon>Nakamurellales</taxon>
        <taxon>Nakamurellaceae</taxon>
        <taxon>Nakamurella</taxon>
    </lineage>
</organism>
<feature type="domain" description="EamA" evidence="9">
    <location>
        <begin position="17"/>
        <end position="153"/>
    </location>
</feature>
<feature type="transmembrane region" description="Helical" evidence="8">
    <location>
        <begin position="276"/>
        <end position="294"/>
    </location>
</feature>
<evidence type="ECO:0000256" key="3">
    <source>
        <dbReference type="ARBA" id="ARBA00022448"/>
    </source>
</evidence>
<protein>
    <submittedName>
        <fullName evidence="10">EamA family transporter RarD</fullName>
    </submittedName>
</protein>
<feature type="transmembrane region" description="Helical" evidence="8">
    <location>
        <begin position="250"/>
        <end position="270"/>
    </location>
</feature>
<feature type="transmembrane region" description="Helical" evidence="8">
    <location>
        <begin position="137"/>
        <end position="154"/>
    </location>
</feature>
<keyword evidence="3" id="KW-0813">Transport</keyword>
<name>A0AAU8DRC0_9ACTN</name>
<feature type="transmembrane region" description="Helical" evidence="8">
    <location>
        <begin position="222"/>
        <end position="243"/>
    </location>
</feature>
<evidence type="ECO:0000256" key="2">
    <source>
        <dbReference type="ARBA" id="ARBA00007362"/>
    </source>
</evidence>
<dbReference type="EMBL" id="CP159218">
    <property type="protein sequence ID" value="XCG64848.1"/>
    <property type="molecule type" value="Genomic_DNA"/>
</dbReference>
<dbReference type="AlphaFoldDB" id="A0AAU8DRC0"/>
<dbReference type="RefSeq" id="WP_353650460.1">
    <property type="nucleotide sequence ID" value="NZ_CP159218.1"/>
</dbReference>
<evidence type="ECO:0000256" key="4">
    <source>
        <dbReference type="ARBA" id="ARBA00022475"/>
    </source>
</evidence>
<proteinExistence type="inferred from homology"/>
<sequence length="318" mass="33841">MSAAPRERTPAEAEARIGLLAGLAAYASWGFFPLYFRLVRSAGAFEILAHRVLWSCLTVALMVTVVRKWPGVRTLFTTARSLRTLALAAVLVSINWVVYIWAVNNDHVLEASLGYFINPLVTVLLGVVVLKERLRPLQWAAVGTAAVAVLVIAVGAGTPPWIALALAFSFGSYGLVKKHANAGALESLAVETTVLTPLALGFLVVLTVSGQSTFTSQGTGHLLLLISTGLATSLPLIAFGAAATRLPLTVLGLLQYLTPITQFVIGAVVLHEQLSTARWVGFVLVWVALIGFTLDQLVHRRRGRGGRGTPAGPAGLHR</sequence>
<dbReference type="PANTHER" id="PTHR22911">
    <property type="entry name" value="ACYL-MALONYL CONDENSING ENZYME-RELATED"/>
    <property type="match status" value="1"/>
</dbReference>
<evidence type="ECO:0000256" key="6">
    <source>
        <dbReference type="ARBA" id="ARBA00022989"/>
    </source>
</evidence>
<keyword evidence="5 8" id="KW-0812">Transmembrane</keyword>
<dbReference type="Pfam" id="PF00892">
    <property type="entry name" value="EamA"/>
    <property type="match status" value="2"/>
</dbReference>
<feature type="transmembrane region" description="Helical" evidence="8">
    <location>
        <begin position="17"/>
        <end position="36"/>
    </location>
</feature>
<dbReference type="SUPFAM" id="SSF103481">
    <property type="entry name" value="Multidrug resistance efflux transporter EmrE"/>
    <property type="match status" value="2"/>
</dbReference>
<evidence type="ECO:0000259" key="9">
    <source>
        <dbReference type="Pfam" id="PF00892"/>
    </source>
</evidence>
<dbReference type="InterPro" id="IPR037185">
    <property type="entry name" value="EmrE-like"/>
</dbReference>
<feature type="transmembrane region" description="Helical" evidence="8">
    <location>
        <begin position="188"/>
        <end position="210"/>
    </location>
</feature>
<reference evidence="10" key="1">
    <citation type="submission" date="2024-05" db="EMBL/GenBank/DDBJ databases">
        <authorList>
            <person name="Cai S.Y."/>
            <person name="Jin L.M."/>
            <person name="Li H.R."/>
        </authorList>
    </citation>
    <scope>NUCLEOTIDE SEQUENCE</scope>
    <source>
        <strain evidence="10">A5-74</strain>
    </source>
</reference>